<reference evidence="3" key="1">
    <citation type="journal article" date="2022" name="Genome Biol. Evol.">
        <title>A New Gene Family Diagnostic for Intracellular Biomineralization of Amorphous Ca Carbonates by Cyanobacteria.</title>
        <authorList>
            <person name="Benzerara K."/>
            <person name="Duprat E."/>
            <person name="Bitard-Feildel T."/>
            <person name="Caumes G."/>
            <person name="Cassier-Chauvat C."/>
            <person name="Chauvat F."/>
            <person name="Dezi M."/>
            <person name="Diop S.I."/>
            <person name="Gaschignard G."/>
            <person name="Gorgen S."/>
            <person name="Gugger M."/>
            <person name="Lopez-Garcia P."/>
            <person name="Millet M."/>
            <person name="Skouri-Panet F."/>
            <person name="Moreira D."/>
            <person name="Callebaut I."/>
        </authorList>
    </citation>
    <scope>NUCLEOTIDE SEQUENCE</scope>
    <source>
        <strain evidence="3">G9</strain>
    </source>
</reference>
<reference evidence="3" key="2">
    <citation type="submission" date="2022-01" db="EMBL/GenBank/DDBJ databases">
        <authorList>
            <person name="Zivanovic Y."/>
            <person name="Moreira D."/>
            <person name="Lopez-Garcia P."/>
        </authorList>
    </citation>
    <scope>NUCLEOTIDE SEQUENCE</scope>
    <source>
        <strain evidence="3">G9</strain>
    </source>
</reference>
<evidence type="ECO:0000313" key="3">
    <source>
        <dbReference type="EMBL" id="MDG2991947.1"/>
    </source>
</evidence>
<evidence type="ECO:0000259" key="2">
    <source>
        <dbReference type="Pfam" id="PF00850"/>
    </source>
</evidence>
<feature type="domain" description="Histone deacetylase" evidence="2">
    <location>
        <begin position="19"/>
        <end position="298"/>
    </location>
</feature>
<evidence type="ECO:0000313" key="4">
    <source>
        <dbReference type="Proteomes" id="UP001154265"/>
    </source>
</evidence>
<protein>
    <submittedName>
        <fullName evidence="3">Histone deacetylase</fullName>
    </submittedName>
</protein>
<organism evidence="3 4">
    <name type="scientific">Candidatus Synechococcus calcipolaris G9</name>
    <dbReference type="NCBI Taxonomy" id="1497997"/>
    <lineage>
        <taxon>Bacteria</taxon>
        <taxon>Bacillati</taxon>
        <taxon>Cyanobacteriota</taxon>
        <taxon>Cyanophyceae</taxon>
        <taxon>Synechococcales</taxon>
        <taxon>Synechococcaceae</taxon>
        <taxon>Synechococcus</taxon>
    </lineage>
</organism>
<dbReference type="Pfam" id="PF00850">
    <property type="entry name" value="Hist_deacetyl"/>
    <property type="match status" value="1"/>
</dbReference>
<dbReference type="Gene3D" id="3.40.800.20">
    <property type="entry name" value="Histone deacetylase domain"/>
    <property type="match status" value="1"/>
</dbReference>
<name>A0ABT6F265_9SYNE</name>
<dbReference type="InterPro" id="IPR023696">
    <property type="entry name" value="Ureohydrolase_dom_sf"/>
</dbReference>
<dbReference type="InterPro" id="IPR000286">
    <property type="entry name" value="HDACs"/>
</dbReference>
<comment type="similarity">
    <text evidence="1">Belongs to the histone deacetylase family.</text>
</comment>
<dbReference type="SUPFAM" id="SSF52768">
    <property type="entry name" value="Arginase/deacetylase"/>
    <property type="match status" value="1"/>
</dbReference>
<dbReference type="CDD" id="cd09992">
    <property type="entry name" value="HDAC_classII"/>
    <property type="match status" value="1"/>
</dbReference>
<sequence length="305" mass="33470">MVTVIYSDKFLEHRAPSFHFETPERLRTIVQKLHTVSEDIQWQEPTSLEQRSPLPLLQAIHTPEYLDGLKQLADKGGGWLDADTFVAEPSYEVALLAVNAWLDGVDRVLEGHQPVFVLARPPGHHALPARGMGFCLLANGAIAAYYALQQPGIQRVAILDWDVHHGNGTQAIVENHANIAYCSLHEGDHYPYTGSAEEKGVYGNILNIPLLAGTGSQDYRQQFSDQVIPFLEAFNPDLLMISAGYDSHAADPLGDINLQASDYQWLTEQCLALTRQIVFGLEGGYHLGALADSVAATLAPCHPKA</sequence>
<evidence type="ECO:0000256" key="1">
    <source>
        <dbReference type="ARBA" id="ARBA00005947"/>
    </source>
</evidence>
<dbReference type="PANTHER" id="PTHR10625:SF10">
    <property type="entry name" value="HISTONE DEACETYLASE HDAC1"/>
    <property type="match status" value="1"/>
</dbReference>
<dbReference type="Proteomes" id="UP001154265">
    <property type="component" value="Unassembled WGS sequence"/>
</dbReference>
<dbReference type="InterPro" id="IPR023801">
    <property type="entry name" value="His_deacetylse_dom"/>
</dbReference>
<gene>
    <name evidence="3" type="ORF">L3556_13540</name>
</gene>
<keyword evidence="4" id="KW-1185">Reference proteome</keyword>
<proteinExistence type="inferred from homology"/>
<dbReference type="PANTHER" id="PTHR10625">
    <property type="entry name" value="HISTONE DEACETYLASE HDAC1-RELATED"/>
    <property type="match status" value="1"/>
</dbReference>
<dbReference type="InterPro" id="IPR037138">
    <property type="entry name" value="His_deacetylse_dom_sf"/>
</dbReference>
<dbReference type="EMBL" id="JAKKUT010000006">
    <property type="protein sequence ID" value="MDG2991947.1"/>
    <property type="molecule type" value="Genomic_DNA"/>
</dbReference>
<dbReference type="PRINTS" id="PR01270">
    <property type="entry name" value="HDASUPER"/>
</dbReference>
<accession>A0ABT6F265</accession>
<comment type="caution">
    <text evidence="3">The sequence shown here is derived from an EMBL/GenBank/DDBJ whole genome shotgun (WGS) entry which is preliminary data.</text>
</comment>
<dbReference type="RefSeq" id="WP_277867877.1">
    <property type="nucleotide sequence ID" value="NZ_JAKKUT010000006.1"/>
</dbReference>